<gene>
    <name evidence="1" type="ORF">PROVRUST_06408</name>
</gene>
<organism evidence="1 2">
    <name type="scientific">Providencia rustigianii DSM 4541</name>
    <dbReference type="NCBI Taxonomy" id="500637"/>
    <lineage>
        <taxon>Bacteria</taxon>
        <taxon>Pseudomonadati</taxon>
        <taxon>Pseudomonadota</taxon>
        <taxon>Gammaproteobacteria</taxon>
        <taxon>Enterobacterales</taxon>
        <taxon>Morganellaceae</taxon>
        <taxon>Providencia</taxon>
    </lineage>
</organism>
<proteinExistence type="predicted"/>
<sequence length="324" mass="36803">MMAVSIAEYLGQRTDVKESIIPIAKDTEAQCPFMDRTCDKVSKKNHPVCSVRKPDNTIWIVCEHRLCSTRQKKDISIEGRIQKVDNILVEHQIDILRKVAKLIYQDPKLRDSEIGVKREVNIPLPDSGNSYHADYVMRNFSGRGKVDEVLLEMQGGGETSSTGAITRHITAWSALETPTNEFLRQRVAANPIETNAWRRQQEQFLVKGNVVDQTGGKIVFAVGTLLYDYLHKRFKNANLRDLKAHNWTLCILAFKEDTDQAPKPGPIPLTIDKTKTLFTNYSTFVRFLTDQGAPRPELFEGEFLCLDNNTITVDPNLELTDLQE</sequence>
<protein>
    <submittedName>
        <fullName evidence="1">Uncharacterized protein</fullName>
    </submittedName>
</protein>
<dbReference type="AlphaFoldDB" id="D1P2I4"/>
<dbReference type="EMBL" id="ABXV02000023">
    <property type="protein sequence ID" value="EFB72339.1"/>
    <property type="molecule type" value="Genomic_DNA"/>
</dbReference>
<evidence type="ECO:0000313" key="2">
    <source>
        <dbReference type="Proteomes" id="UP000005512"/>
    </source>
</evidence>
<dbReference type="HOGENOM" id="CLU_917344_0_0_6"/>
<dbReference type="Proteomes" id="UP000005512">
    <property type="component" value="Unassembled WGS sequence"/>
</dbReference>
<keyword evidence="2" id="KW-1185">Reference proteome</keyword>
<accession>D1P2I4</accession>
<dbReference type="REBASE" id="139801">
    <property type="entry name" value="Pru4541ORF6409P"/>
</dbReference>
<name>D1P2I4_9GAMM</name>
<dbReference type="eggNOG" id="ENOG5033S3M">
    <property type="taxonomic scope" value="Bacteria"/>
</dbReference>
<evidence type="ECO:0000313" key="1">
    <source>
        <dbReference type="EMBL" id="EFB72339.1"/>
    </source>
</evidence>
<reference evidence="1" key="1">
    <citation type="submission" date="2009-12" db="EMBL/GenBank/DDBJ databases">
        <authorList>
            <person name="Weinstock G."/>
            <person name="Sodergren E."/>
            <person name="Clifton S."/>
            <person name="Fulton L."/>
            <person name="Fulton B."/>
            <person name="Courtney L."/>
            <person name="Fronick C."/>
            <person name="Harrison M."/>
            <person name="Strong C."/>
            <person name="Farmer C."/>
            <person name="Delahaunty K."/>
            <person name="Markovic C."/>
            <person name="Hall O."/>
            <person name="Minx P."/>
            <person name="Tomlinson C."/>
            <person name="Mitreva M."/>
            <person name="Nelson J."/>
            <person name="Hou S."/>
            <person name="Wollam A."/>
            <person name="Pepin K.H."/>
            <person name="Johnson M."/>
            <person name="Bhonagiri V."/>
            <person name="Nash W.E."/>
            <person name="Warren W."/>
            <person name="Chinwalla A."/>
            <person name="Mardis E.R."/>
            <person name="Wilson R.K."/>
        </authorList>
    </citation>
    <scope>NUCLEOTIDE SEQUENCE [LARGE SCALE GENOMIC DNA]</scope>
    <source>
        <strain evidence="1">DSM 4541</strain>
    </source>
</reference>
<comment type="caution">
    <text evidence="1">The sequence shown here is derived from an EMBL/GenBank/DDBJ whole genome shotgun (WGS) entry which is preliminary data.</text>
</comment>